<evidence type="ECO:0000259" key="10">
    <source>
        <dbReference type="Pfam" id="PF26540"/>
    </source>
</evidence>
<evidence type="ECO:0000256" key="4">
    <source>
        <dbReference type="ARBA" id="ARBA00023004"/>
    </source>
</evidence>
<dbReference type="HAMAP" id="MF_00159">
    <property type="entry name" value="IspG"/>
    <property type="match status" value="1"/>
</dbReference>
<comment type="catalytic activity">
    <reaction evidence="8">
        <text>(2E)-4-hydroxy-3-methylbut-2-enyl diphosphate + oxidized [flavodoxin] + H2O + 2 H(+) = 2-C-methyl-D-erythritol 2,4-cyclic diphosphate + reduced [flavodoxin]</text>
        <dbReference type="Rhea" id="RHEA:43604"/>
        <dbReference type="Rhea" id="RHEA-COMP:10622"/>
        <dbReference type="Rhea" id="RHEA-COMP:10623"/>
        <dbReference type="ChEBI" id="CHEBI:15377"/>
        <dbReference type="ChEBI" id="CHEBI:15378"/>
        <dbReference type="ChEBI" id="CHEBI:57618"/>
        <dbReference type="ChEBI" id="CHEBI:58210"/>
        <dbReference type="ChEBI" id="CHEBI:58483"/>
        <dbReference type="ChEBI" id="CHEBI:128753"/>
        <dbReference type="EC" id="1.17.7.3"/>
    </reaction>
</comment>
<dbReference type="NCBIfam" id="TIGR00612">
    <property type="entry name" value="ispG_gcpE"/>
    <property type="match status" value="1"/>
</dbReference>
<keyword evidence="3 8" id="KW-0560">Oxidoreductase</keyword>
<keyword evidence="5 8" id="KW-0411">Iron-sulfur</keyword>
<dbReference type="Proteomes" id="UP000031307">
    <property type="component" value="Unassembled WGS sequence"/>
</dbReference>
<dbReference type="PATRIC" id="fig|83552.4.peg.1740"/>
<comment type="similarity">
    <text evidence="8">Belongs to the IspG family.</text>
</comment>
<evidence type="ECO:0000313" key="12">
    <source>
        <dbReference type="Proteomes" id="UP000031307"/>
    </source>
</evidence>
<feature type="domain" description="IspG TIM-barrel" evidence="9">
    <location>
        <begin position="32"/>
        <end position="301"/>
    </location>
</feature>
<evidence type="ECO:0000256" key="3">
    <source>
        <dbReference type="ARBA" id="ARBA00023002"/>
    </source>
</evidence>
<dbReference type="InterPro" id="IPR058578">
    <property type="entry name" value="IspG_TIM"/>
</dbReference>
<organism evidence="11 12">
    <name type="scientific">Parachlamydia acanthamoebae</name>
    <dbReference type="NCBI Taxonomy" id="83552"/>
    <lineage>
        <taxon>Bacteria</taxon>
        <taxon>Pseudomonadati</taxon>
        <taxon>Chlamydiota</taxon>
        <taxon>Chlamydiia</taxon>
        <taxon>Parachlamydiales</taxon>
        <taxon>Parachlamydiaceae</taxon>
        <taxon>Parachlamydia</taxon>
    </lineage>
</organism>
<dbReference type="GO" id="GO:0046429">
    <property type="term" value="F:4-hydroxy-3-methylbut-2-en-1-yl diphosphate synthase activity (ferredoxin)"/>
    <property type="evidence" value="ECO:0007669"/>
    <property type="project" value="UniProtKB-UniRule"/>
</dbReference>
<dbReference type="InterPro" id="IPR011005">
    <property type="entry name" value="Dihydropteroate_synth-like_sf"/>
</dbReference>
<evidence type="ECO:0000256" key="2">
    <source>
        <dbReference type="ARBA" id="ARBA00022723"/>
    </source>
</evidence>
<dbReference type="GO" id="GO:0051539">
    <property type="term" value="F:4 iron, 4 sulfur cluster binding"/>
    <property type="evidence" value="ECO:0007669"/>
    <property type="project" value="UniProtKB-UniRule"/>
</dbReference>
<comment type="pathway">
    <text evidence="8">Isoprenoid biosynthesis; isopentenyl diphosphate biosynthesis via DXP pathway; isopentenyl diphosphate from 1-deoxy-D-xylulose 5-phosphate: step 5/6.</text>
</comment>
<keyword evidence="6 8" id="KW-0414">Isoprene biosynthesis</keyword>
<evidence type="ECO:0000313" key="11">
    <source>
        <dbReference type="EMBL" id="KIA77148.1"/>
    </source>
</evidence>
<dbReference type="GO" id="GO:0019288">
    <property type="term" value="P:isopentenyl diphosphate biosynthetic process, methylerythritol 4-phosphate pathway"/>
    <property type="evidence" value="ECO:0007669"/>
    <property type="project" value="UniProtKB-UniRule"/>
</dbReference>
<dbReference type="FunFam" id="3.30.413.10:FF:000006">
    <property type="entry name" value="4-hydroxy-3-methylbut-2-en-1-yl diphosphate synthase (flavodoxin)"/>
    <property type="match status" value="1"/>
</dbReference>
<dbReference type="InterPro" id="IPR004588">
    <property type="entry name" value="IspG_bac-typ"/>
</dbReference>
<evidence type="ECO:0000256" key="7">
    <source>
        <dbReference type="ARBA" id="ARBA00051119"/>
    </source>
</evidence>
<dbReference type="GO" id="GO:0016114">
    <property type="term" value="P:terpenoid biosynthetic process"/>
    <property type="evidence" value="ECO:0007669"/>
    <property type="project" value="InterPro"/>
</dbReference>
<dbReference type="PANTHER" id="PTHR30454:SF0">
    <property type="entry name" value="4-HYDROXY-3-METHYLBUT-2-EN-1-YL DIPHOSPHATE SYNTHASE (FERREDOXIN), CHLOROPLASTIC"/>
    <property type="match status" value="1"/>
</dbReference>
<evidence type="ECO:0000259" key="9">
    <source>
        <dbReference type="Pfam" id="PF04551"/>
    </source>
</evidence>
<sequence length="673" mass="75829">MTIENILFIKHGLKDYKMKYCTSHYQTIRRKTREVLIGNIGVGGNHPIRIQSMTTSSTRNVEATVDQIIRLADAGCEIVRMTVQGMKEAEACEHIKNDLVKKGYLIPLVADIHFYPPAAMGVADFVDKIRINPGNYVDKRANFKVIEYDDATYAAEIEKIEEKFTPLVEKCKRLKKAIRIGTNHGSLSDRIMNRYGDTPFGMVESALEFTRICRKNDFHDLIFSMKASNPLVMIQAYRLLVAEMEKLGWDYPLHLGVTEAGEGEDGRIKSAMGIGALLLDGIGDTIRVSLTEDPWNEVDPCQRLVHLAQNCQGQGVAPFQESHRSITEVKKREITFPPHVAMHRNGTVIVSVTSEMLKKTDFYQSLGCENQLGTIKIKTSTPDMIVINHPERDEKVLQMLNRMVKSGIGLASPYPLTHALVIQSLQEAMTSHQKQQQTARFAVGLPARPQPLAIDIDTDSEEEWKWLHDLKPEVIIFSPKEHRLHASRRFFEWIQNAKISTSVMLHFTYVSNKEDLIIQAAAEFGALLCDGLGEGIWIEAPHELDFLRQLSFNILQAARMRISKTDFISCPSCGRTLFDLQDVSRNIRNRTAHLPGVKIAIMGCIVNGPGEMADADFGYVGSKPGMIDLYLGKQCVEKDIPFSEAVDRLVELIKRHGRWVEPDEIEAVICQSE</sequence>
<proteinExistence type="inferred from homology"/>
<name>A0A0C1EAS3_9BACT</name>
<dbReference type="InterPro" id="IPR058579">
    <property type="entry name" value="IspG_C"/>
</dbReference>
<dbReference type="InterPro" id="IPR017178">
    <property type="entry name" value="IspG_atypical"/>
</dbReference>
<dbReference type="SUPFAM" id="SSF56014">
    <property type="entry name" value="Nitrite and sulphite reductase 4Fe-4S domain-like"/>
    <property type="match status" value="1"/>
</dbReference>
<dbReference type="Gene3D" id="3.30.413.10">
    <property type="entry name" value="Sulfite Reductase Hemoprotein, domain 1"/>
    <property type="match status" value="1"/>
</dbReference>
<keyword evidence="1 8" id="KW-0004">4Fe-4S</keyword>
<dbReference type="PIRSF" id="PIRSF037336">
    <property type="entry name" value="IspG_like"/>
    <property type="match status" value="1"/>
</dbReference>
<keyword evidence="2 8" id="KW-0479">Metal-binding</keyword>
<evidence type="ECO:0000256" key="5">
    <source>
        <dbReference type="ARBA" id="ARBA00023014"/>
    </source>
</evidence>
<dbReference type="PANTHER" id="PTHR30454">
    <property type="entry name" value="4-HYDROXY-3-METHYLBUT-2-EN-1-YL DIPHOSPHATE SYNTHASE"/>
    <property type="match status" value="1"/>
</dbReference>
<gene>
    <name evidence="8 11" type="primary">ispG</name>
    <name evidence="11" type="ORF">DB43_GU00410</name>
</gene>
<dbReference type="AlphaFoldDB" id="A0A0C1EAS3"/>
<feature type="binding site" evidence="8">
    <location>
        <position position="611"/>
    </location>
    <ligand>
        <name>[4Fe-4S] cluster</name>
        <dbReference type="ChEBI" id="CHEBI:49883"/>
    </ligand>
</feature>
<dbReference type="GO" id="GO:0141197">
    <property type="term" value="F:4-hydroxy-3-methylbut-2-enyl-diphosphate synthase activity (flavodoxin)"/>
    <property type="evidence" value="ECO:0007669"/>
    <property type="project" value="UniProtKB-EC"/>
</dbReference>
<evidence type="ECO:0000256" key="8">
    <source>
        <dbReference type="HAMAP-Rule" id="MF_00159"/>
    </source>
</evidence>
<comment type="cofactor">
    <cofactor evidence="8">
        <name>[4Fe-4S] cluster</name>
        <dbReference type="ChEBI" id="CHEBI:49883"/>
    </cofactor>
    <text evidence="8">Binds 1 [4Fe-4S] cluster.</text>
</comment>
<dbReference type="InterPro" id="IPR045854">
    <property type="entry name" value="NO2/SO3_Rdtase_4Fe4S_sf"/>
</dbReference>
<dbReference type="FunFam" id="3.20.20.20:FF:000005">
    <property type="entry name" value="4-hydroxy-3-methylbut-2-en-1-yl diphosphate synthase (flavodoxin)"/>
    <property type="match status" value="1"/>
</dbReference>
<keyword evidence="4 8" id="KW-0408">Iron</keyword>
<feature type="binding site" evidence="8">
    <location>
        <position position="604"/>
    </location>
    <ligand>
        <name>[4Fe-4S] cluster</name>
        <dbReference type="ChEBI" id="CHEBI:49883"/>
    </ligand>
</feature>
<comment type="function">
    <text evidence="8">Converts 2C-methyl-D-erythritol 2,4-cyclodiphosphate (ME-2,4cPP) into 1-hydroxy-2-methyl-2-(E)-butenyl 4-diphosphate.</text>
</comment>
<evidence type="ECO:0000256" key="6">
    <source>
        <dbReference type="ARBA" id="ARBA00023229"/>
    </source>
</evidence>
<feature type="binding site" evidence="8">
    <location>
        <position position="573"/>
    </location>
    <ligand>
        <name>[4Fe-4S] cluster</name>
        <dbReference type="ChEBI" id="CHEBI:49883"/>
    </ligand>
</feature>
<comment type="catalytic activity">
    <reaction evidence="7">
        <text>(2E)-4-hydroxy-3-methylbut-2-enyl diphosphate + 2 oxidized [2Fe-2S]-[ferredoxin] + H2O = 2-C-methyl-D-erythritol 2,4-cyclic diphosphate + 2 reduced [2Fe-2S]-[ferredoxin] + H(+)</text>
        <dbReference type="Rhea" id="RHEA:26119"/>
        <dbReference type="Rhea" id="RHEA-COMP:10000"/>
        <dbReference type="Rhea" id="RHEA-COMP:10001"/>
        <dbReference type="ChEBI" id="CHEBI:15377"/>
        <dbReference type="ChEBI" id="CHEBI:15378"/>
        <dbReference type="ChEBI" id="CHEBI:33737"/>
        <dbReference type="ChEBI" id="CHEBI:33738"/>
        <dbReference type="ChEBI" id="CHEBI:58483"/>
        <dbReference type="ChEBI" id="CHEBI:128753"/>
        <dbReference type="EC" id="1.17.7.1"/>
    </reaction>
</comment>
<dbReference type="Pfam" id="PF04551">
    <property type="entry name" value="GcpE"/>
    <property type="match status" value="1"/>
</dbReference>
<protein>
    <recommendedName>
        <fullName evidence="8">4-hydroxy-3-methylbut-2-en-1-yl diphosphate synthase (flavodoxin)</fullName>
        <ecNumber evidence="8">1.17.7.3</ecNumber>
    </recommendedName>
    <alternativeName>
        <fullName evidence="8">1-hydroxy-2-methyl-2-(E)-butenyl 4-diphosphate synthase</fullName>
    </alternativeName>
</protein>
<evidence type="ECO:0000256" key="1">
    <source>
        <dbReference type="ARBA" id="ARBA00022485"/>
    </source>
</evidence>
<comment type="caution">
    <text evidence="11">The sequence shown here is derived from an EMBL/GenBank/DDBJ whole genome shotgun (WGS) entry which is preliminary data.</text>
</comment>
<feature type="domain" description="IspG C-terminal" evidence="10">
    <location>
        <begin position="567"/>
        <end position="654"/>
    </location>
</feature>
<dbReference type="UniPathway" id="UPA00056">
    <property type="reaction ID" value="UER00096"/>
</dbReference>
<dbReference type="GO" id="GO:0005506">
    <property type="term" value="F:iron ion binding"/>
    <property type="evidence" value="ECO:0007669"/>
    <property type="project" value="InterPro"/>
</dbReference>
<dbReference type="EC" id="1.17.7.3" evidence="8"/>
<dbReference type="Gene3D" id="3.20.20.20">
    <property type="entry name" value="Dihydropteroate synthase-like"/>
    <property type="match status" value="1"/>
</dbReference>
<accession>A0A0C1EAS3</accession>
<dbReference type="Pfam" id="PF26540">
    <property type="entry name" value="GcpE_C"/>
    <property type="match status" value="1"/>
</dbReference>
<dbReference type="EMBL" id="JSAM01000090">
    <property type="protein sequence ID" value="KIA77148.1"/>
    <property type="molecule type" value="Genomic_DNA"/>
</dbReference>
<feature type="binding site" evidence="8">
    <location>
        <position position="570"/>
    </location>
    <ligand>
        <name>[4Fe-4S] cluster</name>
        <dbReference type="ChEBI" id="CHEBI:49883"/>
    </ligand>
</feature>
<reference evidence="11 12" key="1">
    <citation type="journal article" date="2014" name="Mol. Biol. Evol.">
        <title>Massive expansion of Ubiquitination-related gene families within the Chlamydiae.</title>
        <authorList>
            <person name="Domman D."/>
            <person name="Collingro A."/>
            <person name="Lagkouvardos I."/>
            <person name="Gehre L."/>
            <person name="Weinmaier T."/>
            <person name="Rattei T."/>
            <person name="Subtil A."/>
            <person name="Horn M."/>
        </authorList>
    </citation>
    <scope>NUCLEOTIDE SEQUENCE [LARGE SCALE GENOMIC DNA]</scope>
    <source>
        <strain evidence="11 12">OEW1</strain>
    </source>
</reference>